<sequence>MASSSFLCLCLMFAFVVACFARGIPTDQPPVLYGDTHKNPSTSNIEHHQWSGDKVTHPISTHVKFSSFTENSERILTEVDYDGPHTHPNPPPHAQKFRL</sequence>
<dbReference type="EMBL" id="KN668652">
    <property type="protein sequence ID" value="KHN05225.1"/>
    <property type="molecule type" value="Genomic_DNA"/>
</dbReference>
<dbReference type="AlphaFoldDB" id="A0A0B2P7B6"/>
<feature type="signal peptide" evidence="2">
    <location>
        <begin position="1"/>
        <end position="21"/>
    </location>
</feature>
<evidence type="ECO:0000313" key="3">
    <source>
        <dbReference type="EMBL" id="KHN05225.1"/>
    </source>
</evidence>
<feature type="region of interest" description="Disordered" evidence="1">
    <location>
        <begin position="80"/>
        <end position="99"/>
    </location>
</feature>
<proteinExistence type="predicted"/>
<feature type="chain" id="PRO_5002075221" evidence="2">
    <location>
        <begin position="22"/>
        <end position="99"/>
    </location>
</feature>
<name>A0A0B2P7B6_GLYSO</name>
<organism evidence="3">
    <name type="scientific">Glycine soja</name>
    <name type="common">Wild soybean</name>
    <dbReference type="NCBI Taxonomy" id="3848"/>
    <lineage>
        <taxon>Eukaryota</taxon>
        <taxon>Viridiplantae</taxon>
        <taxon>Streptophyta</taxon>
        <taxon>Embryophyta</taxon>
        <taxon>Tracheophyta</taxon>
        <taxon>Spermatophyta</taxon>
        <taxon>Magnoliopsida</taxon>
        <taxon>eudicotyledons</taxon>
        <taxon>Gunneridae</taxon>
        <taxon>Pentapetalae</taxon>
        <taxon>rosids</taxon>
        <taxon>fabids</taxon>
        <taxon>Fabales</taxon>
        <taxon>Fabaceae</taxon>
        <taxon>Papilionoideae</taxon>
        <taxon>50 kb inversion clade</taxon>
        <taxon>NPAAA clade</taxon>
        <taxon>indigoferoid/millettioid clade</taxon>
        <taxon>Phaseoleae</taxon>
        <taxon>Glycine</taxon>
        <taxon>Glycine subgen. Soja</taxon>
    </lineage>
</organism>
<dbReference type="Proteomes" id="UP000053555">
    <property type="component" value="Unassembled WGS sequence"/>
</dbReference>
<reference evidence="3" key="1">
    <citation type="submission" date="2014-07" db="EMBL/GenBank/DDBJ databases">
        <title>Identification of a novel salt tolerance gene in wild soybean by whole-genome sequencing.</title>
        <authorList>
            <person name="Lam H.-M."/>
            <person name="Qi X."/>
            <person name="Li M.-W."/>
            <person name="Liu X."/>
            <person name="Xie M."/>
            <person name="Ni M."/>
            <person name="Xu X."/>
        </authorList>
    </citation>
    <scope>NUCLEOTIDE SEQUENCE [LARGE SCALE GENOMIC DNA]</scope>
    <source>
        <tissue evidence="3">Root</tissue>
    </source>
</reference>
<accession>A0A0B2P7B6</accession>
<gene>
    <name evidence="3" type="ORF">glysoja_042843</name>
</gene>
<keyword evidence="2" id="KW-0732">Signal</keyword>
<feature type="region of interest" description="Disordered" evidence="1">
    <location>
        <begin position="32"/>
        <end position="51"/>
    </location>
</feature>
<protein>
    <submittedName>
        <fullName evidence="3">Uncharacterized protein</fullName>
    </submittedName>
</protein>
<evidence type="ECO:0000256" key="2">
    <source>
        <dbReference type="SAM" id="SignalP"/>
    </source>
</evidence>
<evidence type="ECO:0000256" key="1">
    <source>
        <dbReference type="SAM" id="MobiDB-lite"/>
    </source>
</evidence>